<evidence type="ECO:0000259" key="1">
    <source>
        <dbReference type="Pfam" id="PF01850"/>
    </source>
</evidence>
<dbReference type="CDD" id="cd18683">
    <property type="entry name" value="PIN_VapC-like"/>
    <property type="match status" value="1"/>
</dbReference>
<accession>A0AAJ5VV42</accession>
<dbReference type="Proteomes" id="UP001217476">
    <property type="component" value="Chromosome"/>
</dbReference>
<proteinExistence type="predicted"/>
<dbReference type="EMBL" id="CP119312">
    <property type="protein sequence ID" value="WEK04902.1"/>
    <property type="molecule type" value="Genomic_DNA"/>
</dbReference>
<feature type="domain" description="PIN" evidence="1">
    <location>
        <begin position="4"/>
        <end position="124"/>
    </location>
</feature>
<organism evidence="2 3">
    <name type="scientific">Candidatus Devosia phytovorans</name>
    <dbReference type="NCBI Taxonomy" id="3121372"/>
    <lineage>
        <taxon>Bacteria</taxon>
        <taxon>Pseudomonadati</taxon>
        <taxon>Pseudomonadota</taxon>
        <taxon>Alphaproteobacteria</taxon>
        <taxon>Hyphomicrobiales</taxon>
        <taxon>Devosiaceae</taxon>
        <taxon>Devosia</taxon>
    </lineage>
</organism>
<dbReference type="Pfam" id="PF01850">
    <property type="entry name" value="PIN"/>
    <property type="match status" value="1"/>
</dbReference>
<gene>
    <name evidence="2" type="ORF">P0Y65_01200</name>
</gene>
<reference evidence="2" key="1">
    <citation type="submission" date="2023-03" db="EMBL/GenBank/DDBJ databases">
        <title>Andean soil-derived lignocellulolytic bacterial consortium as a source of novel taxa and putative plastic-active enzymes.</title>
        <authorList>
            <person name="Diaz-Garcia L."/>
            <person name="Chuvochina M."/>
            <person name="Feuerriegel G."/>
            <person name="Bunk B."/>
            <person name="Sproer C."/>
            <person name="Streit W.R."/>
            <person name="Rodriguez L.M."/>
            <person name="Overmann J."/>
            <person name="Jimenez D.J."/>
        </authorList>
    </citation>
    <scope>NUCLEOTIDE SEQUENCE</scope>
    <source>
        <strain evidence="2">MAG 4196</strain>
    </source>
</reference>
<dbReference type="PANTHER" id="PTHR39664:SF2">
    <property type="entry name" value="NUCLEIC ACID-BINDING PROTEIN, CONTAINING PIN DOMAIN-RELATED"/>
    <property type="match status" value="1"/>
</dbReference>
<dbReference type="AlphaFoldDB" id="A0AAJ5VV42"/>
<dbReference type="InterPro" id="IPR029060">
    <property type="entry name" value="PIN-like_dom_sf"/>
</dbReference>
<evidence type="ECO:0000313" key="2">
    <source>
        <dbReference type="EMBL" id="WEK04902.1"/>
    </source>
</evidence>
<evidence type="ECO:0000313" key="3">
    <source>
        <dbReference type="Proteomes" id="UP001217476"/>
    </source>
</evidence>
<dbReference type="InterPro" id="IPR002716">
    <property type="entry name" value="PIN_dom"/>
</dbReference>
<dbReference type="PANTHER" id="PTHR39664">
    <property type="match status" value="1"/>
</dbReference>
<protein>
    <submittedName>
        <fullName evidence="2">Type II toxin-antitoxin system VapC family toxin</fullName>
    </submittedName>
</protein>
<sequence>MLGVDTNLLVRFITRDDEAQATLAHEIITRDSNQPIRVTLIVLIELVWVLRKVKRWPSHDVFEVCRRLLQSNDFSVEQSPLIEQAIAEAVEAECDLADALISLMNAKAGCVTTVTFDQDAQKLAGMTPAETYL</sequence>
<name>A0AAJ5VV42_9HYPH</name>
<dbReference type="Gene3D" id="3.40.50.1010">
    <property type="entry name" value="5'-nuclease"/>
    <property type="match status" value="1"/>
</dbReference>
<dbReference type="SUPFAM" id="SSF88723">
    <property type="entry name" value="PIN domain-like"/>
    <property type="match status" value="1"/>
</dbReference>